<evidence type="ECO:0000256" key="1">
    <source>
        <dbReference type="ARBA" id="ARBA00004123"/>
    </source>
</evidence>
<evidence type="ECO:0000256" key="2">
    <source>
        <dbReference type="ARBA" id="ARBA00004245"/>
    </source>
</evidence>
<keyword evidence="5 10" id="KW-0493">Microtubule</keyword>
<keyword evidence="7" id="KW-0653">Protein transport</keyword>
<dbReference type="InterPro" id="IPR037177">
    <property type="entry name" value="DLC_sf"/>
</dbReference>
<dbReference type="GO" id="GO:0005634">
    <property type="term" value="C:nucleus"/>
    <property type="evidence" value="ECO:0007669"/>
    <property type="project" value="UniProtKB-SubCell"/>
</dbReference>
<keyword evidence="3" id="KW-0813">Transport</keyword>
<evidence type="ECO:0000256" key="5">
    <source>
        <dbReference type="ARBA" id="ARBA00022701"/>
    </source>
</evidence>
<dbReference type="AlphaFoldDB" id="A0A6H5FVJ4"/>
<sequence>MAPFCWVKFSDMSPEMQLDALSVALEGHQKFDSEMNLARHIKTRFDRKYRRFWHCTVGRDFGSYVSHVGKRFIYFNVDQYAILLFKSKSESRKESTNRIERIHHSGQT</sequence>
<evidence type="ECO:0000256" key="3">
    <source>
        <dbReference type="ARBA" id="ARBA00022448"/>
    </source>
</evidence>
<name>A0A6H5FVJ4_9HEMI</name>
<keyword evidence="10" id="KW-0243">Dynein</keyword>
<protein>
    <recommendedName>
        <fullName evidence="10">Dynein light chain</fullName>
    </recommendedName>
</protein>
<dbReference type="Gene3D" id="3.30.740.10">
    <property type="entry name" value="Protein Inhibitor Of Neuronal Nitric Oxide Synthase"/>
    <property type="match status" value="1"/>
</dbReference>
<dbReference type="FunFam" id="3.30.740.10:FF:000005">
    <property type="entry name" value="Dynein light chain"/>
    <property type="match status" value="1"/>
</dbReference>
<dbReference type="InterPro" id="IPR001372">
    <property type="entry name" value="Dynein_light_chain_typ-1/2"/>
</dbReference>
<organism evidence="11 12">
    <name type="scientific">Nesidiocoris tenuis</name>
    <dbReference type="NCBI Taxonomy" id="355587"/>
    <lineage>
        <taxon>Eukaryota</taxon>
        <taxon>Metazoa</taxon>
        <taxon>Ecdysozoa</taxon>
        <taxon>Arthropoda</taxon>
        <taxon>Hexapoda</taxon>
        <taxon>Insecta</taxon>
        <taxon>Pterygota</taxon>
        <taxon>Neoptera</taxon>
        <taxon>Paraneoptera</taxon>
        <taxon>Hemiptera</taxon>
        <taxon>Heteroptera</taxon>
        <taxon>Panheteroptera</taxon>
        <taxon>Cimicomorpha</taxon>
        <taxon>Miridae</taxon>
        <taxon>Dicyphina</taxon>
        <taxon>Nesidiocoris</taxon>
    </lineage>
</organism>
<dbReference type="GO" id="GO:0051028">
    <property type="term" value="P:mRNA transport"/>
    <property type="evidence" value="ECO:0007669"/>
    <property type="project" value="UniProtKB-KW"/>
</dbReference>
<dbReference type="PANTHER" id="PTHR11886:SF35">
    <property type="entry name" value="DYNEIN LIGHT CHAIN"/>
    <property type="match status" value="1"/>
</dbReference>
<dbReference type="Proteomes" id="UP000479000">
    <property type="component" value="Unassembled WGS sequence"/>
</dbReference>
<dbReference type="OrthoDB" id="10033309at2759"/>
<evidence type="ECO:0000256" key="8">
    <source>
        <dbReference type="ARBA" id="ARBA00023212"/>
    </source>
</evidence>
<gene>
    <name evidence="11" type="ORF">NTEN_LOCUS148</name>
</gene>
<evidence type="ECO:0000256" key="4">
    <source>
        <dbReference type="ARBA" id="ARBA00022490"/>
    </source>
</evidence>
<keyword evidence="8 10" id="KW-0206">Cytoskeleton</keyword>
<dbReference type="GO" id="GO:0015031">
    <property type="term" value="P:protein transport"/>
    <property type="evidence" value="ECO:0007669"/>
    <property type="project" value="UniProtKB-KW"/>
</dbReference>
<dbReference type="SMART" id="SM01375">
    <property type="entry name" value="Dynein_light"/>
    <property type="match status" value="1"/>
</dbReference>
<dbReference type="PANTHER" id="PTHR11886">
    <property type="entry name" value="DYNEIN LIGHT CHAIN"/>
    <property type="match status" value="1"/>
</dbReference>
<evidence type="ECO:0000313" key="12">
    <source>
        <dbReference type="Proteomes" id="UP000479000"/>
    </source>
</evidence>
<dbReference type="GO" id="GO:0005868">
    <property type="term" value="C:cytoplasmic dynein complex"/>
    <property type="evidence" value="ECO:0007669"/>
    <property type="project" value="TreeGrafter"/>
</dbReference>
<dbReference type="GO" id="GO:0007017">
    <property type="term" value="P:microtubule-based process"/>
    <property type="evidence" value="ECO:0007669"/>
    <property type="project" value="InterPro"/>
</dbReference>
<dbReference type="GO" id="GO:0005874">
    <property type="term" value="C:microtubule"/>
    <property type="evidence" value="ECO:0007669"/>
    <property type="project" value="UniProtKB-KW"/>
</dbReference>
<comment type="subcellular location">
    <subcellularLocation>
        <location evidence="2 10">Cytoplasm</location>
        <location evidence="2 10">Cytoskeleton</location>
    </subcellularLocation>
    <subcellularLocation>
        <location evidence="1">Nucleus</location>
    </subcellularLocation>
</comment>
<comment type="similarity">
    <text evidence="10">Belongs to the dynein light chain family.</text>
</comment>
<dbReference type="GO" id="GO:0045505">
    <property type="term" value="F:dynein intermediate chain binding"/>
    <property type="evidence" value="ECO:0007669"/>
    <property type="project" value="TreeGrafter"/>
</dbReference>
<keyword evidence="12" id="KW-1185">Reference proteome</keyword>
<evidence type="ECO:0000256" key="6">
    <source>
        <dbReference type="ARBA" id="ARBA00022816"/>
    </source>
</evidence>
<dbReference type="SUPFAM" id="SSF54648">
    <property type="entry name" value="DLC"/>
    <property type="match status" value="1"/>
</dbReference>
<evidence type="ECO:0000256" key="7">
    <source>
        <dbReference type="ARBA" id="ARBA00022927"/>
    </source>
</evidence>
<proteinExistence type="inferred from homology"/>
<dbReference type="EMBL" id="CADCXU010000214">
    <property type="protein sequence ID" value="CAA9993161.1"/>
    <property type="molecule type" value="Genomic_DNA"/>
</dbReference>
<accession>A0A6H5FVJ4</accession>
<reference evidence="11 12" key="1">
    <citation type="submission" date="2020-02" db="EMBL/GenBank/DDBJ databases">
        <authorList>
            <person name="Ferguson B K."/>
        </authorList>
    </citation>
    <scope>NUCLEOTIDE SEQUENCE [LARGE SCALE GENOMIC DNA]</scope>
</reference>
<keyword evidence="9" id="KW-0539">Nucleus</keyword>
<evidence type="ECO:0000313" key="11">
    <source>
        <dbReference type="EMBL" id="CAA9993161.1"/>
    </source>
</evidence>
<dbReference type="Pfam" id="PF01221">
    <property type="entry name" value="Dynein_light"/>
    <property type="match status" value="1"/>
</dbReference>
<evidence type="ECO:0000256" key="9">
    <source>
        <dbReference type="ARBA" id="ARBA00023242"/>
    </source>
</evidence>
<keyword evidence="10" id="KW-0505">Motor protein</keyword>
<keyword evidence="6" id="KW-0509">mRNA transport</keyword>
<evidence type="ECO:0000256" key="10">
    <source>
        <dbReference type="RuleBase" id="RU365010"/>
    </source>
</evidence>
<keyword evidence="4 10" id="KW-0963">Cytoplasm</keyword>